<evidence type="ECO:0000313" key="1">
    <source>
        <dbReference type="EMBL" id="KAH7937469.1"/>
    </source>
</evidence>
<comment type="caution">
    <text evidence="1">The sequence shown here is derived from an EMBL/GenBank/DDBJ whole genome shotgun (WGS) entry which is preliminary data.</text>
</comment>
<evidence type="ECO:0000313" key="2">
    <source>
        <dbReference type="Proteomes" id="UP000821865"/>
    </source>
</evidence>
<sequence>MSASSTVAKNAAWKQEPSSCYIDPSSLKHAKKPGYFHKLDALKRVHFKRRASDGHQYLDVGCGSGGFTRDALLEEVRPCRKIVAVDREDILLEYARQYASHPSISYELLDIEKDDPQKLIDKYGQFERVYSFLALQCIRDLESAYRKMFRLLKDGGECALVTLTGSVITDVMHRLSCMEQWKNYVPDPKKLYSERFSFKPPIVAEAVVEAERKAAARAGLNLVSCSVYDSQWIMPDVEAWMDLYVPVFKLEVKIPEEKRGAFRDDCRTLLEQNTTSTAEGCYMRHSFVVVHLEKAYEE</sequence>
<keyword evidence="2" id="KW-1185">Reference proteome</keyword>
<accession>A0ACB8C9C8</accession>
<dbReference type="Proteomes" id="UP000821865">
    <property type="component" value="Chromosome 8"/>
</dbReference>
<reference evidence="1" key="1">
    <citation type="submission" date="2020-05" db="EMBL/GenBank/DDBJ databases">
        <title>Large-scale comparative analyses of tick genomes elucidate their genetic diversity and vector capacities.</title>
        <authorList>
            <person name="Jia N."/>
            <person name="Wang J."/>
            <person name="Shi W."/>
            <person name="Du L."/>
            <person name="Sun Y."/>
            <person name="Zhan W."/>
            <person name="Jiang J."/>
            <person name="Wang Q."/>
            <person name="Zhang B."/>
            <person name="Ji P."/>
            <person name="Sakyi L.B."/>
            <person name="Cui X."/>
            <person name="Yuan T."/>
            <person name="Jiang B."/>
            <person name="Yang W."/>
            <person name="Lam T.T.-Y."/>
            <person name="Chang Q."/>
            <person name="Ding S."/>
            <person name="Wang X."/>
            <person name="Zhu J."/>
            <person name="Ruan X."/>
            <person name="Zhao L."/>
            <person name="Wei J."/>
            <person name="Que T."/>
            <person name="Du C."/>
            <person name="Cheng J."/>
            <person name="Dai P."/>
            <person name="Han X."/>
            <person name="Huang E."/>
            <person name="Gao Y."/>
            <person name="Liu J."/>
            <person name="Shao H."/>
            <person name="Ye R."/>
            <person name="Li L."/>
            <person name="Wei W."/>
            <person name="Wang X."/>
            <person name="Wang C."/>
            <person name="Yang T."/>
            <person name="Huo Q."/>
            <person name="Li W."/>
            <person name="Guo W."/>
            <person name="Chen H."/>
            <person name="Zhou L."/>
            <person name="Ni X."/>
            <person name="Tian J."/>
            <person name="Zhou Y."/>
            <person name="Sheng Y."/>
            <person name="Liu T."/>
            <person name="Pan Y."/>
            <person name="Xia L."/>
            <person name="Li J."/>
            <person name="Zhao F."/>
            <person name="Cao W."/>
        </authorList>
    </citation>
    <scope>NUCLEOTIDE SEQUENCE</scope>
    <source>
        <strain evidence="1">Dsil-2018</strain>
    </source>
</reference>
<protein>
    <submittedName>
        <fullName evidence="1">Uncharacterized protein</fullName>
    </submittedName>
</protein>
<dbReference type="EMBL" id="CM023477">
    <property type="protein sequence ID" value="KAH7937469.1"/>
    <property type="molecule type" value="Genomic_DNA"/>
</dbReference>
<organism evidence="1 2">
    <name type="scientific">Dermacentor silvarum</name>
    <name type="common">Tick</name>
    <dbReference type="NCBI Taxonomy" id="543639"/>
    <lineage>
        <taxon>Eukaryota</taxon>
        <taxon>Metazoa</taxon>
        <taxon>Ecdysozoa</taxon>
        <taxon>Arthropoda</taxon>
        <taxon>Chelicerata</taxon>
        <taxon>Arachnida</taxon>
        <taxon>Acari</taxon>
        <taxon>Parasitiformes</taxon>
        <taxon>Ixodida</taxon>
        <taxon>Ixodoidea</taxon>
        <taxon>Ixodidae</taxon>
        <taxon>Rhipicephalinae</taxon>
        <taxon>Dermacentor</taxon>
    </lineage>
</organism>
<proteinExistence type="predicted"/>
<name>A0ACB8C9C8_DERSI</name>
<gene>
    <name evidence="1" type="ORF">HPB49_012639</name>
</gene>